<evidence type="ECO:0000313" key="3">
    <source>
        <dbReference type="EMBL" id="CAK0883558.1"/>
    </source>
</evidence>
<sequence length="1511" mass="167836">MGISDHLDIGDLVEINGSQDIGDPLELIDHLDFGDPLAVHNHQGFGDQLKILDHVDVEEQLEVTKSDLQNLRGQDLAGEQAGAITYANTHASAHASGQGSSDVSNNASTHDTHDNYVTNDNHVSYDAHGEHEDHGSDAGTDYGTDASRTDASCMKVYVKMLTGKTILLKVEADYTICDVKMVIQDTERIPPDQQRLFFGSEQLEDSRTLTDYNIQKYATMHLARADARPATWNGNLSPQHCRHLDKQRALDLEGDFVEDEITRHVELAQASSCTQRPARHHVEVKIPSTWSDLHSTLLKLAFNPKAADPWHILRLGPLDGPEPTEHLIASRARAATTLCSLGKSADWHLSETGLAEAAAATFRTAAERCEEQLPEVLRQRRRVRPSQLPRWKELGASAMQAVRGIPACNGAEMATQWSKLLDDTGADHSTTVKQHRDLAALLEKGDSRALHAMGGRHIVAWAPTDTGALMRLLSDLLRQRDVALRPRCLSLLAPLPNYPRVDTPAKVFDLWWHPLLGDAAAVIALVKHVDLILQPVEYILPGHAAPRHVRQGLACFTICMEAQRSVPTVHKPLTPLLAIPAVNSVWIDLSTDSLQALMRNLYSTEVESYALTILPRGTSRSPGSSPAVRRSMVEVLLPSAASEASVVLAIRFLRRSVLTSSMCIGRRDLHASPDAQIMECNGPLALYKAWPLCSQALFLSTDRMLILSVASAESWQPILDESLLEDAEQAIAKIKWKPSRCGGRPWAWPSDTANALGASRRRRGRPQRQGDMTEYITEVTIAGETRDNGQVVLGSLMNHVTSATGLAISLAAAGQAPLPGQWIHVPAADAAAPRERARLYLQSAEEVQKVYRALHEQVLQVGTDHLSITVSNDVRWWVRCWFEFVFFFSHGFDFSDPAGCRRPRGASRSPYLDAVSVVTWNCQAFFAADPQRHRKKSQHVFRLMRTRDVGLWTETHGTQGSGDVWRNPPGCTSWWSPGHVAGSAGVGITVKNTFLQHFTDHPRWKILLRGATTGGRDRCDEVSWQRHLAQPHGLHELHQPDMSYASPTSRSRLDRLYTNQCAVEGLDRARTCAALTWCPELSRHRAISFRRQVPQRTPDMRAPLPDQVVEHPEWPRLVCLAWQDLLKDEPEASPMRQQLLLKAAMRRAARSLDFNSGAVADSGTHEDRLGVTMKFFRSSERGSATGVSQCTLQCPVLKDLVDNPYDFTSNPGRRLRLVRQHAIDLARSHAIDELSQLRNDLHNLTPDQASRRRQRNHRLLTRLDPGRGCANYAVGDSAGHVSTDPSHIAQALRHHWSRVFSRKGTGQTLRQRWLADETAHFPAADRQHVPGEVAPFECFQRAIRRAKNSSPGSDGIPFRAWRYLGEFAARALYNAFLDMVSTDGLSRLETDWDDFNESSMVFLPKKPSGTTPGGMDFYAPSSARSLNITNADNRIIASAVRLWIEPAVAPGISDSQRGFLQGRPMLANLVDIDETMLHFSLDYDDAAAIFFDFEAAFPSVSHWDGRGRCCS</sequence>
<evidence type="ECO:0000313" key="4">
    <source>
        <dbReference type="Proteomes" id="UP001189429"/>
    </source>
</evidence>
<dbReference type="Pfam" id="PF00240">
    <property type="entry name" value="ubiquitin"/>
    <property type="match status" value="1"/>
</dbReference>
<comment type="caution">
    <text evidence="3">The sequence shown here is derived from an EMBL/GenBank/DDBJ whole genome shotgun (WGS) entry which is preliminary data.</text>
</comment>
<dbReference type="PANTHER" id="PTHR10666">
    <property type="entry name" value="UBIQUITIN"/>
    <property type="match status" value="1"/>
</dbReference>
<feature type="compositionally biased region" description="Low complexity" evidence="1">
    <location>
        <begin position="92"/>
        <end position="101"/>
    </location>
</feature>
<reference evidence="3" key="1">
    <citation type="submission" date="2023-10" db="EMBL/GenBank/DDBJ databases">
        <authorList>
            <person name="Chen Y."/>
            <person name="Shah S."/>
            <person name="Dougan E. K."/>
            <person name="Thang M."/>
            <person name="Chan C."/>
        </authorList>
    </citation>
    <scope>NUCLEOTIDE SEQUENCE [LARGE SCALE GENOMIC DNA]</scope>
</reference>
<organism evidence="3 4">
    <name type="scientific">Prorocentrum cordatum</name>
    <dbReference type="NCBI Taxonomy" id="2364126"/>
    <lineage>
        <taxon>Eukaryota</taxon>
        <taxon>Sar</taxon>
        <taxon>Alveolata</taxon>
        <taxon>Dinophyceae</taxon>
        <taxon>Prorocentrales</taxon>
        <taxon>Prorocentraceae</taxon>
        <taxon>Prorocentrum</taxon>
    </lineage>
</organism>
<dbReference type="InterPro" id="IPR019956">
    <property type="entry name" value="Ubiquitin_dom"/>
</dbReference>
<accession>A0ABN9WBA9</accession>
<dbReference type="SMART" id="SM00213">
    <property type="entry name" value="UBQ"/>
    <property type="match status" value="1"/>
</dbReference>
<keyword evidence="4" id="KW-1185">Reference proteome</keyword>
<gene>
    <name evidence="3" type="ORF">PCOR1329_LOCUS65747</name>
</gene>
<dbReference type="Gene3D" id="3.10.20.90">
    <property type="entry name" value="Phosphatidylinositol 3-kinase Catalytic Subunit, Chain A, domain 1"/>
    <property type="match status" value="1"/>
</dbReference>
<dbReference type="InterPro" id="IPR050158">
    <property type="entry name" value="Ubiquitin_ubiquitin-like"/>
</dbReference>
<name>A0ABN9WBA9_9DINO</name>
<evidence type="ECO:0000256" key="1">
    <source>
        <dbReference type="SAM" id="MobiDB-lite"/>
    </source>
</evidence>
<dbReference type="PROSITE" id="PS50053">
    <property type="entry name" value="UBIQUITIN_2"/>
    <property type="match status" value="1"/>
</dbReference>
<dbReference type="EMBL" id="CAUYUJ010018428">
    <property type="protein sequence ID" value="CAK0883558.1"/>
    <property type="molecule type" value="Genomic_DNA"/>
</dbReference>
<protein>
    <recommendedName>
        <fullName evidence="2">Ubiquitin-like domain-containing protein</fullName>
    </recommendedName>
</protein>
<feature type="region of interest" description="Disordered" evidence="1">
    <location>
        <begin position="92"/>
        <end position="143"/>
    </location>
</feature>
<proteinExistence type="predicted"/>
<evidence type="ECO:0000259" key="2">
    <source>
        <dbReference type="PROSITE" id="PS50053"/>
    </source>
</evidence>
<dbReference type="InterPro" id="IPR000626">
    <property type="entry name" value="Ubiquitin-like_dom"/>
</dbReference>
<dbReference type="InterPro" id="IPR029071">
    <property type="entry name" value="Ubiquitin-like_domsf"/>
</dbReference>
<dbReference type="SUPFAM" id="SSF54236">
    <property type="entry name" value="Ubiquitin-like"/>
    <property type="match status" value="1"/>
</dbReference>
<feature type="compositionally biased region" description="Polar residues" evidence="1">
    <location>
        <begin position="102"/>
        <end position="122"/>
    </location>
</feature>
<dbReference type="PRINTS" id="PR00348">
    <property type="entry name" value="UBIQUITIN"/>
</dbReference>
<feature type="compositionally biased region" description="Basic and acidic residues" evidence="1">
    <location>
        <begin position="123"/>
        <end position="136"/>
    </location>
</feature>
<dbReference type="Proteomes" id="UP001189429">
    <property type="component" value="Unassembled WGS sequence"/>
</dbReference>
<feature type="domain" description="Ubiquitin-like" evidence="2">
    <location>
        <begin position="154"/>
        <end position="222"/>
    </location>
</feature>